<dbReference type="STRING" id="48701.ENSPMEP00000034945"/>
<dbReference type="InterPro" id="IPR003597">
    <property type="entry name" value="Ig_C1-set"/>
</dbReference>
<evidence type="ECO:0000313" key="6">
    <source>
        <dbReference type="Proteomes" id="UP000261480"/>
    </source>
</evidence>
<dbReference type="Pfam" id="PF07654">
    <property type="entry name" value="C1-set"/>
    <property type="match status" value="1"/>
</dbReference>
<dbReference type="InterPro" id="IPR036179">
    <property type="entry name" value="Ig-like_dom_sf"/>
</dbReference>
<keyword evidence="6" id="KW-1185">Reference proteome</keyword>
<dbReference type="InterPro" id="IPR007110">
    <property type="entry name" value="Ig-like_dom"/>
</dbReference>
<feature type="domain" description="Ig-like" evidence="4">
    <location>
        <begin position="123"/>
        <end position="240"/>
    </location>
</feature>
<dbReference type="SMART" id="SM00407">
    <property type="entry name" value="IGc1"/>
    <property type="match status" value="1"/>
</dbReference>
<dbReference type="PROSITE" id="PS50835">
    <property type="entry name" value="IG_LIKE"/>
    <property type="match status" value="2"/>
</dbReference>
<evidence type="ECO:0000256" key="2">
    <source>
        <dbReference type="ARBA" id="ARBA00022859"/>
    </source>
</evidence>
<dbReference type="GO" id="GO:0005886">
    <property type="term" value="C:plasma membrane"/>
    <property type="evidence" value="ECO:0007669"/>
    <property type="project" value="TreeGrafter"/>
</dbReference>
<dbReference type="InterPro" id="IPR013106">
    <property type="entry name" value="Ig_V-set"/>
</dbReference>
<reference evidence="5" key="2">
    <citation type="submission" date="2025-09" db="UniProtKB">
        <authorList>
            <consortium name="Ensembl"/>
        </authorList>
    </citation>
    <scope>IDENTIFICATION</scope>
</reference>
<evidence type="ECO:0000259" key="4">
    <source>
        <dbReference type="PROSITE" id="PS50835"/>
    </source>
</evidence>
<dbReference type="PANTHER" id="PTHR23268">
    <property type="entry name" value="T-CELL RECEPTOR BETA CHAIN"/>
    <property type="match status" value="1"/>
</dbReference>
<dbReference type="SMART" id="SM00409">
    <property type="entry name" value="IG"/>
    <property type="match status" value="1"/>
</dbReference>
<keyword evidence="1 3" id="KW-0732">Signal</keyword>
<protein>
    <recommendedName>
        <fullName evidence="4">Ig-like domain-containing protein</fullName>
    </recommendedName>
</protein>
<reference evidence="5" key="1">
    <citation type="submission" date="2025-08" db="UniProtKB">
        <authorList>
            <consortium name="Ensembl"/>
        </authorList>
    </citation>
    <scope>IDENTIFICATION</scope>
</reference>
<dbReference type="SUPFAM" id="SSF48726">
    <property type="entry name" value="Immunoglobulin"/>
    <property type="match status" value="2"/>
</dbReference>
<dbReference type="AlphaFoldDB" id="A0A3B3Z6G4"/>
<evidence type="ECO:0000256" key="1">
    <source>
        <dbReference type="ARBA" id="ARBA00022729"/>
    </source>
</evidence>
<dbReference type="GO" id="GO:0002376">
    <property type="term" value="P:immune system process"/>
    <property type="evidence" value="ECO:0007669"/>
    <property type="project" value="UniProtKB-KW"/>
</dbReference>
<feature type="domain" description="Ig-like" evidence="4">
    <location>
        <begin position="35"/>
        <end position="117"/>
    </location>
</feature>
<evidence type="ECO:0000313" key="5">
    <source>
        <dbReference type="Ensembl" id="ENSPMEP00000034945.1"/>
    </source>
</evidence>
<dbReference type="InterPro" id="IPR050413">
    <property type="entry name" value="TCR_beta_variable"/>
</dbReference>
<dbReference type="Ensembl" id="ENSPMET00000030780.1">
    <property type="protein sequence ID" value="ENSPMEP00000034945.1"/>
    <property type="gene ID" value="ENSPMEG00000024302.1"/>
</dbReference>
<dbReference type="PANTHER" id="PTHR23268:SF117">
    <property type="entry name" value="T CELL RECEPTOR BETA VARIABLE 29-1"/>
    <property type="match status" value="1"/>
</dbReference>
<name>A0A3B3Z6G4_9TELE</name>
<dbReference type="GO" id="GO:0007166">
    <property type="term" value="P:cell surface receptor signaling pathway"/>
    <property type="evidence" value="ECO:0007669"/>
    <property type="project" value="TreeGrafter"/>
</dbReference>
<organism evidence="5 6">
    <name type="scientific">Poecilia mexicana</name>
    <dbReference type="NCBI Taxonomy" id="48701"/>
    <lineage>
        <taxon>Eukaryota</taxon>
        <taxon>Metazoa</taxon>
        <taxon>Chordata</taxon>
        <taxon>Craniata</taxon>
        <taxon>Vertebrata</taxon>
        <taxon>Euteleostomi</taxon>
        <taxon>Actinopterygii</taxon>
        <taxon>Neopterygii</taxon>
        <taxon>Teleostei</taxon>
        <taxon>Neoteleostei</taxon>
        <taxon>Acanthomorphata</taxon>
        <taxon>Ovalentaria</taxon>
        <taxon>Atherinomorphae</taxon>
        <taxon>Cyprinodontiformes</taxon>
        <taxon>Poeciliidae</taxon>
        <taxon>Poeciliinae</taxon>
        <taxon>Poecilia</taxon>
    </lineage>
</organism>
<dbReference type="Proteomes" id="UP000261480">
    <property type="component" value="Unplaced"/>
</dbReference>
<keyword evidence="2" id="KW-0391">Immunity</keyword>
<sequence length="305" mass="34744">MKLHHLTVCIVTLCWIEGVCECVLITQWPRDIISNSSAEMHCYQNDTDYEYLYWYRQLSGGQIQLIVYLLAGNANYEPDFKSGFKAERSHTKQWSLTVSSVQQKDEAVYLCAASHTSLCSYDPAYFGAGTKLTVLGKKSLEKRRRRSNNLVVILRKTLVCVASGFYPDHVTVFWQHNGQNITDGVATDAAAKWNKTSKLYFITSRLRLQAKTWFNPDNKFSCNVTFFNGTDYNNYSKLIKCTFSICPTEKYLTITQNAKLSYSVLILKSCLYAALVCFLVWKLQVGPAESAALTSPSILKRLMWD</sequence>
<dbReference type="Gene3D" id="2.60.40.10">
    <property type="entry name" value="Immunoglobulins"/>
    <property type="match status" value="2"/>
</dbReference>
<dbReference type="Pfam" id="PF07686">
    <property type="entry name" value="V-set"/>
    <property type="match status" value="1"/>
</dbReference>
<dbReference type="SMART" id="SM00406">
    <property type="entry name" value="IGv"/>
    <property type="match status" value="1"/>
</dbReference>
<dbReference type="InterPro" id="IPR003599">
    <property type="entry name" value="Ig_sub"/>
</dbReference>
<accession>A0A3B3Z6G4</accession>
<feature type="signal peptide" evidence="3">
    <location>
        <begin position="1"/>
        <end position="22"/>
    </location>
</feature>
<proteinExistence type="predicted"/>
<evidence type="ECO:0000256" key="3">
    <source>
        <dbReference type="SAM" id="SignalP"/>
    </source>
</evidence>
<dbReference type="InterPro" id="IPR013783">
    <property type="entry name" value="Ig-like_fold"/>
</dbReference>
<feature type="chain" id="PRO_5017417295" description="Ig-like domain-containing protein" evidence="3">
    <location>
        <begin position="23"/>
        <end position="305"/>
    </location>
</feature>